<name>A0A5C3QPG8_9AGAR</name>
<keyword evidence="3" id="KW-1185">Reference proteome</keyword>
<dbReference type="OrthoDB" id="3210574at2759"/>
<organism evidence="2 3">
    <name type="scientific">Pterulicium gracile</name>
    <dbReference type="NCBI Taxonomy" id="1884261"/>
    <lineage>
        <taxon>Eukaryota</taxon>
        <taxon>Fungi</taxon>
        <taxon>Dikarya</taxon>
        <taxon>Basidiomycota</taxon>
        <taxon>Agaricomycotina</taxon>
        <taxon>Agaricomycetes</taxon>
        <taxon>Agaricomycetidae</taxon>
        <taxon>Agaricales</taxon>
        <taxon>Pleurotineae</taxon>
        <taxon>Pterulaceae</taxon>
        <taxon>Pterulicium</taxon>
    </lineage>
</organism>
<evidence type="ECO:0000256" key="1">
    <source>
        <dbReference type="SAM" id="MobiDB-lite"/>
    </source>
</evidence>
<feature type="compositionally biased region" description="Basic and acidic residues" evidence="1">
    <location>
        <begin position="86"/>
        <end position="100"/>
    </location>
</feature>
<reference evidence="2 3" key="1">
    <citation type="journal article" date="2019" name="Nat. Ecol. Evol.">
        <title>Megaphylogeny resolves global patterns of mushroom evolution.</title>
        <authorList>
            <person name="Varga T."/>
            <person name="Krizsan K."/>
            <person name="Foldi C."/>
            <person name="Dima B."/>
            <person name="Sanchez-Garcia M."/>
            <person name="Sanchez-Ramirez S."/>
            <person name="Szollosi G.J."/>
            <person name="Szarkandi J.G."/>
            <person name="Papp V."/>
            <person name="Albert L."/>
            <person name="Andreopoulos W."/>
            <person name="Angelini C."/>
            <person name="Antonin V."/>
            <person name="Barry K.W."/>
            <person name="Bougher N.L."/>
            <person name="Buchanan P."/>
            <person name="Buyck B."/>
            <person name="Bense V."/>
            <person name="Catcheside P."/>
            <person name="Chovatia M."/>
            <person name="Cooper J."/>
            <person name="Damon W."/>
            <person name="Desjardin D."/>
            <person name="Finy P."/>
            <person name="Geml J."/>
            <person name="Haridas S."/>
            <person name="Hughes K."/>
            <person name="Justo A."/>
            <person name="Karasinski D."/>
            <person name="Kautmanova I."/>
            <person name="Kiss B."/>
            <person name="Kocsube S."/>
            <person name="Kotiranta H."/>
            <person name="LaButti K.M."/>
            <person name="Lechner B.E."/>
            <person name="Liimatainen K."/>
            <person name="Lipzen A."/>
            <person name="Lukacs Z."/>
            <person name="Mihaltcheva S."/>
            <person name="Morgado L.N."/>
            <person name="Niskanen T."/>
            <person name="Noordeloos M.E."/>
            <person name="Ohm R.A."/>
            <person name="Ortiz-Santana B."/>
            <person name="Ovrebo C."/>
            <person name="Racz N."/>
            <person name="Riley R."/>
            <person name="Savchenko A."/>
            <person name="Shiryaev A."/>
            <person name="Soop K."/>
            <person name="Spirin V."/>
            <person name="Szebenyi C."/>
            <person name="Tomsovsky M."/>
            <person name="Tulloss R.E."/>
            <person name="Uehling J."/>
            <person name="Grigoriev I.V."/>
            <person name="Vagvolgyi C."/>
            <person name="Papp T."/>
            <person name="Martin F.M."/>
            <person name="Miettinen O."/>
            <person name="Hibbett D.S."/>
            <person name="Nagy L.G."/>
        </authorList>
    </citation>
    <scope>NUCLEOTIDE SEQUENCE [LARGE SCALE GENOMIC DNA]</scope>
    <source>
        <strain evidence="2 3">CBS 309.79</strain>
    </source>
</reference>
<feature type="compositionally biased region" description="Basic and acidic residues" evidence="1">
    <location>
        <begin position="24"/>
        <end position="33"/>
    </location>
</feature>
<evidence type="ECO:0008006" key="4">
    <source>
        <dbReference type="Google" id="ProtNLM"/>
    </source>
</evidence>
<accession>A0A5C3QPG8</accession>
<protein>
    <recommendedName>
        <fullName evidence="4">CsbD-like domain-containing protein</fullName>
    </recommendedName>
</protein>
<evidence type="ECO:0000313" key="2">
    <source>
        <dbReference type="EMBL" id="TFL03467.1"/>
    </source>
</evidence>
<feature type="compositionally biased region" description="Basic and acidic residues" evidence="1">
    <location>
        <begin position="185"/>
        <end position="206"/>
    </location>
</feature>
<evidence type="ECO:0000313" key="3">
    <source>
        <dbReference type="Proteomes" id="UP000305067"/>
    </source>
</evidence>
<feature type="compositionally biased region" description="Low complexity" evidence="1">
    <location>
        <begin position="71"/>
        <end position="85"/>
    </location>
</feature>
<sequence length="206" mass="21531">MSNPISSNSNPNANTLGADSIPDTSRHHFHPDDEPLPTHAERQTDYSTEAIERGLPGATATDSHTSTQHRSGGLSSTTGPTTGLDSTHRDHHDSTTRDHSSLNPTTDSHHSSTGIPSVGKHEHRDSSTAHLTGTSAGIPGAGAGTKTSDSHHSANSTGKVGFGDKLIGKAQEVAGKMAKNPTMQEKGEVRRTEGKAAVAHLDHHEA</sequence>
<feature type="compositionally biased region" description="Polar residues" evidence="1">
    <location>
        <begin position="60"/>
        <end position="70"/>
    </location>
</feature>
<feature type="region of interest" description="Disordered" evidence="1">
    <location>
        <begin position="1"/>
        <end position="206"/>
    </location>
</feature>
<dbReference type="Proteomes" id="UP000305067">
    <property type="component" value="Unassembled WGS sequence"/>
</dbReference>
<feature type="compositionally biased region" description="Low complexity" evidence="1">
    <location>
        <begin position="1"/>
        <end position="12"/>
    </location>
</feature>
<dbReference type="EMBL" id="ML178820">
    <property type="protein sequence ID" value="TFL03467.1"/>
    <property type="molecule type" value="Genomic_DNA"/>
</dbReference>
<gene>
    <name evidence="2" type="ORF">BDV98DRAFT_564257</name>
</gene>
<proteinExistence type="predicted"/>
<dbReference type="AlphaFoldDB" id="A0A5C3QPG8"/>
<feature type="compositionally biased region" description="Polar residues" evidence="1">
    <location>
        <begin position="102"/>
        <end position="115"/>
    </location>
</feature>